<name>A0A9P9WCJ1_9PEZI</name>
<dbReference type="Proteomes" id="UP000829685">
    <property type="component" value="Unassembled WGS sequence"/>
</dbReference>
<proteinExistence type="predicted"/>
<dbReference type="EMBL" id="JAFIMR010000041">
    <property type="protein sequence ID" value="KAI1857126.1"/>
    <property type="molecule type" value="Genomic_DNA"/>
</dbReference>
<organism evidence="1 2">
    <name type="scientific">Neoarthrinium moseri</name>
    <dbReference type="NCBI Taxonomy" id="1658444"/>
    <lineage>
        <taxon>Eukaryota</taxon>
        <taxon>Fungi</taxon>
        <taxon>Dikarya</taxon>
        <taxon>Ascomycota</taxon>
        <taxon>Pezizomycotina</taxon>
        <taxon>Sordariomycetes</taxon>
        <taxon>Xylariomycetidae</taxon>
        <taxon>Amphisphaeriales</taxon>
        <taxon>Apiosporaceae</taxon>
        <taxon>Neoarthrinium</taxon>
    </lineage>
</organism>
<dbReference type="AlphaFoldDB" id="A0A9P9WCJ1"/>
<gene>
    <name evidence="1" type="ORF">JX265_011327</name>
</gene>
<evidence type="ECO:0000313" key="1">
    <source>
        <dbReference type="EMBL" id="KAI1857126.1"/>
    </source>
</evidence>
<protein>
    <submittedName>
        <fullName evidence="1">Uncharacterized protein</fullName>
    </submittedName>
</protein>
<accession>A0A9P9WCJ1</accession>
<sequence length="115" mass="13197">MHNKDTILRVPEKGQICWAGFLVGEEAVLKDPGARRWTPYLVSPVLPCIAGHWRPNERLQANSDDMRQLTYYRRLAEPVSWGGSEDGNPDVYYRYAGIVNGRRCVRHEQLSSQLL</sequence>
<evidence type="ECO:0000313" key="2">
    <source>
        <dbReference type="Proteomes" id="UP000829685"/>
    </source>
</evidence>
<keyword evidence="2" id="KW-1185">Reference proteome</keyword>
<comment type="caution">
    <text evidence="1">The sequence shown here is derived from an EMBL/GenBank/DDBJ whole genome shotgun (WGS) entry which is preliminary data.</text>
</comment>
<reference evidence="1" key="1">
    <citation type="submission" date="2021-03" db="EMBL/GenBank/DDBJ databases">
        <title>Revisited historic fungal species revealed as producer of novel bioactive compounds through whole genome sequencing and comparative genomics.</title>
        <authorList>
            <person name="Vignolle G.A."/>
            <person name="Hochenegger N."/>
            <person name="Mach R.L."/>
            <person name="Mach-Aigner A.R."/>
            <person name="Javad Rahimi M."/>
            <person name="Salim K.A."/>
            <person name="Chan C.M."/>
            <person name="Lim L.B.L."/>
            <person name="Cai F."/>
            <person name="Druzhinina I.S."/>
            <person name="U'Ren J.M."/>
            <person name="Derntl C."/>
        </authorList>
    </citation>
    <scope>NUCLEOTIDE SEQUENCE</scope>
    <source>
        <strain evidence="1">TUCIM 5799</strain>
    </source>
</reference>